<feature type="domain" description="Integrase catalytic" evidence="1">
    <location>
        <begin position="1"/>
        <end position="97"/>
    </location>
</feature>
<dbReference type="InterPro" id="IPR057670">
    <property type="entry name" value="SH3_retrovirus"/>
</dbReference>
<dbReference type="Pfam" id="PF25597">
    <property type="entry name" value="SH3_retrovirus"/>
    <property type="match status" value="1"/>
</dbReference>
<gene>
    <name evidence="2" type="ORF">V5N11_015464</name>
</gene>
<dbReference type="AlphaFoldDB" id="A0ABD1BQK8"/>
<evidence type="ECO:0000259" key="1">
    <source>
        <dbReference type="PROSITE" id="PS50994"/>
    </source>
</evidence>
<comment type="caution">
    <text evidence="2">The sequence shown here is derived from an EMBL/GenBank/DDBJ whole genome shotgun (WGS) entry which is preliminary data.</text>
</comment>
<dbReference type="Proteomes" id="UP001558713">
    <property type="component" value="Unassembled WGS sequence"/>
</dbReference>
<dbReference type="InterPro" id="IPR036397">
    <property type="entry name" value="RNaseH_sf"/>
</dbReference>
<dbReference type="PANTHER" id="PTHR42648">
    <property type="entry name" value="TRANSPOSASE, PUTATIVE-RELATED"/>
    <property type="match status" value="1"/>
</dbReference>
<dbReference type="InterPro" id="IPR001584">
    <property type="entry name" value="Integrase_cat-core"/>
</dbReference>
<reference evidence="2 3" key="1">
    <citation type="submission" date="2024-04" db="EMBL/GenBank/DDBJ databases">
        <title>Genome assembly C_amara_ONT_v2.</title>
        <authorList>
            <person name="Yant L."/>
            <person name="Moore C."/>
            <person name="Slenker M."/>
        </authorList>
    </citation>
    <scope>NUCLEOTIDE SEQUENCE [LARGE SCALE GENOMIC DNA]</scope>
    <source>
        <tissue evidence="2">Leaf</tissue>
    </source>
</reference>
<name>A0ABD1BQK8_CARAN</name>
<dbReference type="InterPro" id="IPR039537">
    <property type="entry name" value="Retrotran_Ty1/copia-like"/>
</dbReference>
<dbReference type="EMBL" id="JBANAX010000182">
    <property type="protein sequence ID" value="KAL1219423.1"/>
    <property type="molecule type" value="Genomic_DNA"/>
</dbReference>
<evidence type="ECO:0000313" key="2">
    <source>
        <dbReference type="EMBL" id="KAL1219423.1"/>
    </source>
</evidence>
<dbReference type="PROSITE" id="PS50994">
    <property type="entry name" value="INTEGRASE"/>
    <property type="match status" value="1"/>
</dbReference>
<dbReference type="InterPro" id="IPR012337">
    <property type="entry name" value="RNaseH-like_sf"/>
</dbReference>
<proteinExistence type="predicted"/>
<dbReference type="SUPFAM" id="SSF53098">
    <property type="entry name" value="Ribonuclease H-like"/>
    <property type="match status" value="1"/>
</dbReference>
<organism evidence="2 3">
    <name type="scientific">Cardamine amara subsp. amara</name>
    <dbReference type="NCBI Taxonomy" id="228776"/>
    <lineage>
        <taxon>Eukaryota</taxon>
        <taxon>Viridiplantae</taxon>
        <taxon>Streptophyta</taxon>
        <taxon>Embryophyta</taxon>
        <taxon>Tracheophyta</taxon>
        <taxon>Spermatophyta</taxon>
        <taxon>Magnoliopsida</taxon>
        <taxon>eudicotyledons</taxon>
        <taxon>Gunneridae</taxon>
        <taxon>Pentapetalae</taxon>
        <taxon>rosids</taxon>
        <taxon>malvids</taxon>
        <taxon>Brassicales</taxon>
        <taxon>Brassicaceae</taxon>
        <taxon>Cardamineae</taxon>
        <taxon>Cardamine</taxon>
    </lineage>
</organism>
<protein>
    <submittedName>
        <fullName evidence="2">Retrovirus-related Pol polyprotein from transposon TNT 1-94</fullName>
    </submittedName>
</protein>
<dbReference type="Gene3D" id="3.30.420.10">
    <property type="entry name" value="Ribonuclease H-like superfamily/Ribonuclease H"/>
    <property type="match status" value="1"/>
</dbReference>
<dbReference type="PANTHER" id="PTHR42648:SF25">
    <property type="entry name" value="RNA-DIRECTED DNA POLYMERASE"/>
    <property type="match status" value="1"/>
</dbReference>
<evidence type="ECO:0000313" key="3">
    <source>
        <dbReference type="Proteomes" id="UP001558713"/>
    </source>
</evidence>
<keyword evidence="3" id="KW-1185">Reference proteome</keyword>
<sequence length="269" mass="31702">MFRTDRGGEFISHEFQSFCEKYGIKRQLTAPYSPQQNGVVERRNRTLLEMTRSLLKHMKCPNYLWGEAVRHATYLINRLARRSLNAQTPYELFKGKKPNLEHLRVFGCINYARTKAIGRKKLDDRSKILVHLGTEPGSKAYRLMDPTNRKIIISRDVVFDEDKIWKWNGQGGENDKEDGTFVLRFGEFGNKGIRRDFDVMETVESDQKVRVISEDSAYKKRRVEKNMKVRIRIRKTVFPMISNPTMMRNRVRINLFQDARRDHAIDQLT</sequence>
<accession>A0ABD1BQK8</accession>